<organism evidence="1 2">
    <name type="scientific">Liparis tanakae</name>
    <name type="common">Tanaka's snailfish</name>
    <dbReference type="NCBI Taxonomy" id="230148"/>
    <lineage>
        <taxon>Eukaryota</taxon>
        <taxon>Metazoa</taxon>
        <taxon>Chordata</taxon>
        <taxon>Craniata</taxon>
        <taxon>Vertebrata</taxon>
        <taxon>Euteleostomi</taxon>
        <taxon>Actinopterygii</taxon>
        <taxon>Neopterygii</taxon>
        <taxon>Teleostei</taxon>
        <taxon>Neoteleostei</taxon>
        <taxon>Acanthomorphata</taxon>
        <taxon>Eupercaria</taxon>
        <taxon>Perciformes</taxon>
        <taxon>Cottioidei</taxon>
        <taxon>Cottales</taxon>
        <taxon>Liparidae</taxon>
        <taxon>Liparis</taxon>
    </lineage>
</organism>
<sequence length="119" mass="13239">MCRGAGPDNGPAELLPTNTIEWWDEAAVWGPRFLGSVGVELPDSHRLFLQTDLRDWDHSDIVWMDVAASQCPTSVDVLVNKRFLWRTSSPSGSNWICRESNQVLENGDGTKLPGEDVTL</sequence>
<dbReference type="AlphaFoldDB" id="A0A4Z2JAP1"/>
<dbReference type="Proteomes" id="UP000314294">
    <property type="component" value="Unassembled WGS sequence"/>
</dbReference>
<evidence type="ECO:0000313" key="1">
    <source>
        <dbReference type="EMBL" id="TNN87180.1"/>
    </source>
</evidence>
<proteinExistence type="predicted"/>
<evidence type="ECO:0000313" key="2">
    <source>
        <dbReference type="Proteomes" id="UP000314294"/>
    </source>
</evidence>
<name>A0A4Z2JAP1_9TELE</name>
<keyword evidence="2" id="KW-1185">Reference proteome</keyword>
<protein>
    <submittedName>
        <fullName evidence="1">Uncharacterized protein</fullName>
    </submittedName>
</protein>
<dbReference type="EMBL" id="SRLO01000011">
    <property type="protein sequence ID" value="TNN87180.1"/>
    <property type="molecule type" value="Genomic_DNA"/>
</dbReference>
<reference evidence="1 2" key="1">
    <citation type="submission" date="2019-03" db="EMBL/GenBank/DDBJ databases">
        <title>First draft genome of Liparis tanakae, snailfish: a comprehensive survey of snailfish specific genes.</title>
        <authorList>
            <person name="Kim W."/>
            <person name="Song I."/>
            <person name="Jeong J.-H."/>
            <person name="Kim D."/>
            <person name="Kim S."/>
            <person name="Ryu S."/>
            <person name="Song J.Y."/>
            <person name="Lee S.K."/>
        </authorList>
    </citation>
    <scope>NUCLEOTIDE SEQUENCE [LARGE SCALE GENOMIC DNA]</scope>
    <source>
        <tissue evidence="1">Muscle</tissue>
    </source>
</reference>
<accession>A0A4Z2JAP1</accession>
<gene>
    <name evidence="1" type="ORF">EYF80_002382</name>
</gene>
<comment type="caution">
    <text evidence="1">The sequence shown here is derived from an EMBL/GenBank/DDBJ whole genome shotgun (WGS) entry which is preliminary data.</text>
</comment>